<protein>
    <submittedName>
        <fullName evidence="2">AAA-ATPase-like protein</fullName>
    </submittedName>
</protein>
<accession>A0A1V1P942</accession>
<evidence type="ECO:0000259" key="1">
    <source>
        <dbReference type="Pfam" id="PF09820"/>
    </source>
</evidence>
<comment type="caution">
    <text evidence="2">The sequence shown here is derived from an EMBL/GenBank/DDBJ whole genome shotgun (WGS) entry which is preliminary data.</text>
</comment>
<dbReference type="InterPro" id="IPR012547">
    <property type="entry name" value="PDDEXK_9"/>
</dbReference>
<dbReference type="AlphaFoldDB" id="A0A1V1P942"/>
<gene>
    <name evidence="2" type="ORF">OMM_02527</name>
</gene>
<organism evidence="2 3">
    <name type="scientific">Candidatus Magnetoglobus multicellularis str. Araruama</name>
    <dbReference type="NCBI Taxonomy" id="890399"/>
    <lineage>
        <taxon>Bacteria</taxon>
        <taxon>Pseudomonadati</taxon>
        <taxon>Thermodesulfobacteriota</taxon>
        <taxon>Desulfobacteria</taxon>
        <taxon>Desulfobacterales</taxon>
        <taxon>Desulfobacteraceae</taxon>
        <taxon>Candidatus Magnetoglobus</taxon>
    </lineage>
</organism>
<feature type="domain" description="AAA-ATPase-like" evidence="1">
    <location>
        <begin position="4"/>
        <end position="221"/>
    </location>
</feature>
<evidence type="ECO:0000313" key="2">
    <source>
        <dbReference type="EMBL" id="ETR71371.1"/>
    </source>
</evidence>
<dbReference type="Pfam" id="PF09820">
    <property type="entry name" value="AAA-ATPase_like"/>
    <property type="match status" value="1"/>
</dbReference>
<sequence>MKNPYAISNFESIQLEGFTYVDRTSRIPSTENVGKFLLFLRPRRFGKSLWLTTLRTYYDIAKADQFEKLFQGTWIYDHPTPLHNKYFVMDLDFSCVDSSDSNVKQHLFEHINNCIQTFASYYKDILPEKIVIDPDQAMTSFNNLLSVISQTDHQLYLFIDEYDNFANEMIANKQNEEYFSMTGLGGFMKTLFKQLKSATRGKGLDRMFLTGVTPILLSDVTSGDNIRTDIHMLPNFADLCGFTDSEIKDLISTFADSMENKPRFLFSQDTPMFPEGKLVWINHIFHLMKNLYDGYIFSPFTDRRIYNPTLVMYLLKHIEQLDGQLPLSLMDHNLVTDEGRLEFIAELPGGKEMIMELNQNKRVDIPEITSRFGLKAMTTVSSKNRTFMGSYLYFMGMLTLKQLSVSGDPVLTIPNPVTQSLYIDGILRWIMPDPIIQDEGHDASKTFLSKGQIASLRSFIEKKVFPTFNWRDNRWANELTIKTIFMCLLKNNNYLMISERQSRSGFADLAMIVRPDCRKYQLIDTLIEFKFIRSKVIKQKDIKKLSDTALFKLDRVKAKLKEAKSQAKTYSKELIDEFGDGVKLQTFAVISIGFDRLLYKKL</sequence>
<evidence type="ECO:0000313" key="3">
    <source>
        <dbReference type="Proteomes" id="UP000189670"/>
    </source>
</evidence>
<reference evidence="3" key="1">
    <citation type="submission" date="2012-11" db="EMBL/GenBank/DDBJ databases">
        <authorList>
            <person name="Lucero-Rivera Y.E."/>
            <person name="Tovar-Ramirez D."/>
        </authorList>
    </citation>
    <scope>NUCLEOTIDE SEQUENCE [LARGE SCALE GENOMIC DNA]</scope>
    <source>
        <strain evidence="3">Araruama</strain>
    </source>
</reference>
<proteinExistence type="predicted"/>
<dbReference type="Pfam" id="PF08011">
    <property type="entry name" value="PDDEXK_9"/>
    <property type="match status" value="1"/>
</dbReference>
<dbReference type="InterPro" id="IPR018631">
    <property type="entry name" value="AAA-ATPase-like_dom"/>
</dbReference>
<dbReference type="PANTHER" id="PTHR34825">
    <property type="entry name" value="CONSERVED PROTEIN, WITH A WEAK D-GALACTARATE DEHYDRATASE/ALTRONATE HYDROLASE DOMAIN"/>
    <property type="match status" value="1"/>
</dbReference>
<dbReference type="EMBL" id="ATBP01000277">
    <property type="protein sequence ID" value="ETR71371.1"/>
    <property type="molecule type" value="Genomic_DNA"/>
</dbReference>
<name>A0A1V1P942_9BACT</name>
<dbReference type="Proteomes" id="UP000189670">
    <property type="component" value="Unassembled WGS sequence"/>
</dbReference>
<dbReference type="PANTHER" id="PTHR34825:SF2">
    <property type="entry name" value="AAA-ATPASE-LIKE DOMAIN-CONTAINING PROTEIN"/>
    <property type="match status" value="1"/>
</dbReference>